<dbReference type="EMBL" id="UYRU01061484">
    <property type="protein sequence ID" value="VDN15121.1"/>
    <property type="molecule type" value="Genomic_DNA"/>
</dbReference>
<sequence length="104" mass="11588">MEISRLTWKGFISLVSTLLEIDNKIDVSPSGNLLLQLGHVKGVHVRRCKTVVVSNPNCQAQRNVKLLCPFTCEHLNASLYQRVSLNTAAENNLSVYFWGSSSVE</sequence>
<dbReference type="OrthoDB" id="6267323at2759"/>
<keyword evidence="2" id="KW-1185">Reference proteome</keyword>
<evidence type="ECO:0000313" key="2">
    <source>
        <dbReference type="Proteomes" id="UP000281553"/>
    </source>
</evidence>
<organism evidence="1 2">
    <name type="scientific">Dibothriocephalus latus</name>
    <name type="common">Fish tapeworm</name>
    <name type="synonym">Diphyllobothrium latum</name>
    <dbReference type="NCBI Taxonomy" id="60516"/>
    <lineage>
        <taxon>Eukaryota</taxon>
        <taxon>Metazoa</taxon>
        <taxon>Spiralia</taxon>
        <taxon>Lophotrochozoa</taxon>
        <taxon>Platyhelminthes</taxon>
        <taxon>Cestoda</taxon>
        <taxon>Eucestoda</taxon>
        <taxon>Diphyllobothriidea</taxon>
        <taxon>Diphyllobothriidae</taxon>
        <taxon>Dibothriocephalus</taxon>
    </lineage>
</organism>
<proteinExistence type="predicted"/>
<evidence type="ECO:0000313" key="1">
    <source>
        <dbReference type="EMBL" id="VDN15121.1"/>
    </source>
</evidence>
<dbReference type="Proteomes" id="UP000281553">
    <property type="component" value="Unassembled WGS sequence"/>
</dbReference>
<accession>A0A3P7MB36</accession>
<gene>
    <name evidence="1" type="ORF">DILT_LOCUS10952</name>
</gene>
<protein>
    <submittedName>
        <fullName evidence="1">Uncharacterized protein</fullName>
    </submittedName>
</protein>
<reference evidence="1 2" key="1">
    <citation type="submission" date="2018-11" db="EMBL/GenBank/DDBJ databases">
        <authorList>
            <consortium name="Pathogen Informatics"/>
        </authorList>
    </citation>
    <scope>NUCLEOTIDE SEQUENCE [LARGE SCALE GENOMIC DNA]</scope>
</reference>
<name>A0A3P7MB36_DIBLA</name>
<dbReference type="AlphaFoldDB" id="A0A3P7MB36"/>